<dbReference type="InterPro" id="IPR002401">
    <property type="entry name" value="Cyt_P450_E_grp-I"/>
</dbReference>
<evidence type="ECO:0000256" key="6">
    <source>
        <dbReference type="PIRSR" id="PIRSR602401-1"/>
    </source>
</evidence>
<dbReference type="Gene3D" id="1.10.630.10">
    <property type="entry name" value="Cytochrome P450"/>
    <property type="match status" value="1"/>
</dbReference>
<dbReference type="PANTHER" id="PTHR24305">
    <property type="entry name" value="CYTOCHROME P450"/>
    <property type="match status" value="1"/>
</dbReference>
<comment type="similarity">
    <text evidence="2 7">Belongs to the cytochrome P450 family.</text>
</comment>
<reference evidence="8" key="2">
    <citation type="journal article" date="2023" name="IMA Fungus">
        <title>Comparative genomic study of the Penicillium genus elucidates a diverse pangenome and 15 lateral gene transfer events.</title>
        <authorList>
            <person name="Petersen C."/>
            <person name="Sorensen T."/>
            <person name="Nielsen M.R."/>
            <person name="Sondergaard T.E."/>
            <person name="Sorensen J.L."/>
            <person name="Fitzpatrick D.A."/>
            <person name="Frisvad J.C."/>
            <person name="Nielsen K.L."/>
        </authorList>
    </citation>
    <scope>NUCLEOTIDE SEQUENCE</scope>
    <source>
        <strain evidence="8">IBT 35673</strain>
    </source>
</reference>
<dbReference type="GO" id="GO:0004497">
    <property type="term" value="F:monooxygenase activity"/>
    <property type="evidence" value="ECO:0007669"/>
    <property type="project" value="UniProtKB-KW"/>
</dbReference>
<accession>A0A9W9QGB1</accession>
<dbReference type="InterPro" id="IPR001128">
    <property type="entry name" value="Cyt_P450"/>
</dbReference>
<protein>
    <submittedName>
        <fullName evidence="8">Cytochrome P450 monooxygenase</fullName>
    </submittedName>
</protein>
<evidence type="ECO:0000256" key="7">
    <source>
        <dbReference type="RuleBase" id="RU000461"/>
    </source>
</evidence>
<evidence type="ECO:0000313" key="8">
    <source>
        <dbReference type="EMBL" id="KAJ5334832.1"/>
    </source>
</evidence>
<dbReference type="GO" id="GO:0005506">
    <property type="term" value="F:iron ion binding"/>
    <property type="evidence" value="ECO:0007669"/>
    <property type="project" value="InterPro"/>
</dbReference>
<organism evidence="8 9">
    <name type="scientific">Penicillium brevicompactum</name>
    <dbReference type="NCBI Taxonomy" id="5074"/>
    <lineage>
        <taxon>Eukaryota</taxon>
        <taxon>Fungi</taxon>
        <taxon>Dikarya</taxon>
        <taxon>Ascomycota</taxon>
        <taxon>Pezizomycotina</taxon>
        <taxon>Eurotiomycetes</taxon>
        <taxon>Eurotiomycetidae</taxon>
        <taxon>Eurotiales</taxon>
        <taxon>Aspergillaceae</taxon>
        <taxon>Penicillium</taxon>
    </lineage>
</organism>
<dbReference type="Pfam" id="PF00067">
    <property type="entry name" value="p450"/>
    <property type="match status" value="1"/>
</dbReference>
<keyword evidence="5 6" id="KW-0408">Iron</keyword>
<dbReference type="PANTHER" id="PTHR24305:SF166">
    <property type="entry name" value="CYTOCHROME P450 12A4, MITOCHONDRIAL-RELATED"/>
    <property type="match status" value="1"/>
</dbReference>
<sequence>MVVEVNKKLHKDARTDVHPIFTEMVRGTMETVHGDVFNKHMINSVVLDDKKTPFNFTNFVQDFAWELASGVVIGHQLPPNAKAQYEKFRTFFPLSAVIIESGCYILGRPSFHALSRVIARVFKASGIDLMPSLRVNAFVGSSKAGNLDPEHAVSSFRGNLTSGKITELKQKPAQVDENLVLFMGASYDTSCSTMVSLFYYLLCDRHAFMAVREELKGAFQTISEISDQKLTSLVYLNACLNETLRLSPPVNGKIMQRVSLGVTIDDTYVPKGVAVSADTLSMHRSSLYWDQPESFRPERWINKTTNDNFSAFRPFGSGNRICPGRMMALQSARLTLAKIVWLYDLEMVGDPKEWQQNARSAYLWEYPDLYVNVSSSGMK</sequence>
<proteinExistence type="inferred from homology"/>
<keyword evidence="3 6" id="KW-0479">Metal-binding</keyword>
<dbReference type="GO" id="GO:0016705">
    <property type="term" value="F:oxidoreductase activity, acting on paired donors, with incorporation or reduction of molecular oxygen"/>
    <property type="evidence" value="ECO:0007669"/>
    <property type="project" value="InterPro"/>
</dbReference>
<keyword evidence="4 7" id="KW-0560">Oxidoreductase</keyword>
<keyword evidence="7 8" id="KW-0503">Monooxygenase</keyword>
<evidence type="ECO:0000256" key="1">
    <source>
        <dbReference type="ARBA" id="ARBA00001971"/>
    </source>
</evidence>
<feature type="binding site" description="axial binding residue" evidence="6">
    <location>
        <position position="322"/>
    </location>
    <ligand>
        <name>heme</name>
        <dbReference type="ChEBI" id="CHEBI:30413"/>
    </ligand>
    <ligandPart>
        <name>Fe</name>
        <dbReference type="ChEBI" id="CHEBI:18248"/>
    </ligandPart>
</feature>
<dbReference type="SUPFAM" id="SSF48264">
    <property type="entry name" value="Cytochrome P450"/>
    <property type="match status" value="1"/>
</dbReference>
<dbReference type="InterPro" id="IPR017972">
    <property type="entry name" value="Cyt_P450_CS"/>
</dbReference>
<evidence type="ECO:0000256" key="2">
    <source>
        <dbReference type="ARBA" id="ARBA00010617"/>
    </source>
</evidence>
<dbReference type="InterPro" id="IPR050121">
    <property type="entry name" value="Cytochrome_P450_monoxygenase"/>
</dbReference>
<evidence type="ECO:0000313" key="9">
    <source>
        <dbReference type="Proteomes" id="UP001147695"/>
    </source>
</evidence>
<gene>
    <name evidence="8" type="ORF">N7452_007235</name>
</gene>
<dbReference type="PRINTS" id="PR00385">
    <property type="entry name" value="P450"/>
</dbReference>
<dbReference type="GO" id="GO:0020037">
    <property type="term" value="F:heme binding"/>
    <property type="evidence" value="ECO:0007669"/>
    <property type="project" value="InterPro"/>
</dbReference>
<name>A0A9W9QGB1_PENBR</name>
<evidence type="ECO:0000256" key="5">
    <source>
        <dbReference type="ARBA" id="ARBA00023004"/>
    </source>
</evidence>
<dbReference type="GO" id="GO:0043386">
    <property type="term" value="P:mycotoxin biosynthetic process"/>
    <property type="evidence" value="ECO:0007669"/>
    <property type="project" value="UniProtKB-ARBA"/>
</dbReference>
<comment type="caution">
    <text evidence="8">The sequence shown here is derived from an EMBL/GenBank/DDBJ whole genome shotgun (WGS) entry which is preliminary data.</text>
</comment>
<evidence type="ECO:0000256" key="3">
    <source>
        <dbReference type="ARBA" id="ARBA00022723"/>
    </source>
</evidence>
<keyword evidence="6 7" id="KW-0349">Heme</keyword>
<comment type="cofactor">
    <cofactor evidence="1 6">
        <name>heme</name>
        <dbReference type="ChEBI" id="CHEBI:30413"/>
    </cofactor>
</comment>
<dbReference type="PRINTS" id="PR00463">
    <property type="entry name" value="EP450I"/>
</dbReference>
<dbReference type="EMBL" id="JAPZBQ010000004">
    <property type="protein sequence ID" value="KAJ5334832.1"/>
    <property type="molecule type" value="Genomic_DNA"/>
</dbReference>
<evidence type="ECO:0000256" key="4">
    <source>
        <dbReference type="ARBA" id="ARBA00023002"/>
    </source>
</evidence>
<dbReference type="AlphaFoldDB" id="A0A9W9QGB1"/>
<dbReference type="PROSITE" id="PS00086">
    <property type="entry name" value="CYTOCHROME_P450"/>
    <property type="match status" value="1"/>
</dbReference>
<reference evidence="8" key="1">
    <citation type="submission" date="2022-12" db="EMBL/GenBank/DDBJ databases">
        <authorList>
            <person name="Petersen C."/>
        </authorList>
    </citation>
    <scope>NUCLEOTIDE SEQUENCE</scope>
    <source>
        <strain evidence="8">IBT 35673</strain>
    </source>
</reference>
<dbReference type="InterPro" id="IPR036396">
    <property type="entry name" value="Cyt_P450_sf"/>
</dbReference>
<dbReference type="Proteomes" id="UP001147695">
    <property type="component" value="Unassembled WGS sequence"/>
</dbReference>